<dbReference type="EMBL" id="MU273481">
    <property type="protein sequence ID" value="KAI0035630.1"/>
    <property type="molecule type" value="Genomic_DNA"/>
</dbReference>
<feature type="non-terminal residue" evidence="1">
    <location>
        <position position="1"/>
    </location>
</feature>
<gene>
    <name evidence="1" type="ORF">K488DRAFT_24437</name>
</gene>
<comment type="caution">
    <text evidence="1">The sequence shown here is derived from an EMBL/GenBank/DDBJ whole genome shotgun (WGS) entry which is preliminary data.</text>
</comment>
<reference evidence="1" key="1">
    <citation type="submission" date="2021-02" db="EMBL/GenBank/DDBJ databases">
        <authorList>
            <consortium name="DOE Joint Genome Institute"/>
            <person name="Ahrendt S."/>
            <person name="Looney B.P."/>
            <person name="Miyauchi S."/>
            <person name="Morin E."/>
            <person name="Drula E."/>
            <person name="Courty P.E."/>
            <person name="Chicoki N."/>
            <person name="Fauchery L."/>
            <person name="Kohler A."/>
            <person name="Kuo A."/>
            <person name="Labutti K."/>
            <person name="Pangilinan J."/>
            <person name="Lipzen A."/>
            <person name="Riley R."/>
            <person name="Andreopoulos W."/>
            <person name="He G."/>
            <person name="Johnson J."/>
            <person name="Barry K.W."/>
            <person name="Grigoriev I.V."/>
            <person name="Nagy L."/>
            <person name="Hibbett D."/>
            <person name="Henrissat B."/>
            <person name="Matheny P.B."/>
            <person name="Labbe J."/>
            <person name="Martin F."/>
        </authorList>
    </citation>
    <scope>NUCLEOTIDE SEQUENCE</scope>
    <source>
        <strain evidence="1">EC-137</strain>
    </source>
</reference>
<organism evidence="1 2">
    <name type="scientific">Vararia minispora EC-137</name>
    <dbReference type="NCBI Taxonomy" id="1314806"/>
    <lineage>
        <taxon>Eukaryota</taxon>
        <taxon>Fungi</taxon>
        <taxon>Dikarya</taxon>
        <taxon>Basidiomycota</taxon>
        <taxon>Agaricomycotina</taxon>
        <taxon>Agaricomycetes</taxon>
        <taxon>Russulales</taxon>
        <taxon>Lachnocladiaceae</taxon>
        <taxon>Vararia</taxon>
    </lineage>
</organism>
<reference evidence="1" key="2">
    <citation type="journal article" date="2022" name="New Phytol.">
        <title>Evolutionary transition to the ectomycorrhizal habit in the genomes of a hyperdiverse lineage of mushroom-forming fungi.</title>
        <authorList>
            <person name="Looney B."/>
            <person name="Miyauchi S."/>
            <person name="Morin E."/>
            <person name="Drula E."/>
            <person name="Courty P.E."/>
            <person name="Kohler A."/>
            <person name="Kuo A."/>
            <person name="LaButti K."/>
            <person name="Pangilinan J."/>
            <person name="Lipzen A."/>
            <person name="Riley R."/>
            <person name="Andreopoulos W."/>
            <person name="He G."/>
            <person name="Johnson J."/>
            <person name="Nolan M."/>
            <person name="Tritt A."/>
            <person name="Barry K.W."/>
            <person name="Grigoriev I.V."/>
            <person name="Nagy L.G."/>
            <person name="Hibbett D."/>
            <person name="Henrissat B."/>
            <person name="Matheny P.B."/>
            <person name="Labbe J."/>
            <person name="Martin F.M."/>
        </authorList>
    </citation>
    <scope>NUCLEOTIDE SEQUENCE</scope>
    <source>
        <strain evidence="1">EC-137</strain>
    </source>
</reference>
<protein>
    <submittedName>
        <fullName evidence="1">Uncharacterized protein</fullName>
    </submittedName>
</protein>
<name>A0ACB8QVH8_9AGAM</name>
<feature type="non-terminal residue" evidence="1">
    <location>
        <position position="1081"/>
    </location>
</feature>
<evidence type="ECO:0000313" key="2">
    <source>
        <dbReference type="Proteomes" id="UP000814128"/>
    </source>
</evidence>
<sequence length="1081" mass="114803">AGAPPTVPRLSRAFSVPLPSQIGYLQNPRRRTPPDSSRGSSPAPSPVPELAHFHELSLELADSVQMVIQTLLQLSPPQVLDPAKEQFSACSLPIPTPSVSAMLTAMKNLNYMSANMPALCAELGDPRPPDPPPGAVRDFDIGETLQSVGDALGGLAADAGVDLVLYHGDVGMKHVAVKGDENGISYTLSHIVRHIMATAWQGDAVEIGLFLVAPAQAPADDPNIEREIPLDATDVEGNALPDPDAPLRCTFQITHVYGTPDADATRDEPTLDSYILRRLLRHIDATFVPLVTPTACSCKLSLTLERGSPAVVNPALVLPDPDPILQMFPDLRIAGEPTLEELAQFTEILKGKRVHLYAASQGLFARHLTSYLTSWGLDVSPVSTDRGERGSPERPPSPSPPPADHPPPTNEAYSGTAVLSTLPEADATSVTSASPSSSMAPPSASFIIIDDDVVVLKERLRKIRADQGYPLYMSSSRTKRPSLAAHHRPRSSPQVARAMSSSGLPTMSNTNSVRPSPSVIVHFTSLSNFKLVKGILQSVLAPSASSGTLARLPEVIVIPKPAGPRRVLTALHTAATKPIVDPFFTPIATSPLSPGLHLSSSYFSMTSGTSPKSPMPPGRTGSSPRSYASSSSNRSPPGPGMMSDSNILPPSPLGLSEGMDYFSEVASKLSAPSSGLVIQSPDGQPAGIFFHPRLRGSRVGLTASQLERDRGHQHTSLMSANGVHMISWRQPQGDAESERPSTGPSATSRRSSANSNGSGAGVTDVEQKRDRFALPPSISVRSPSAPSAPPLDASEPSGSLDSPMLATSAPRSPTAIRKVSPVEGARKNTPPGTPRVGRRGSVLRAAAASVGQGGPSEQQQHTTKKSQPGIVPPINVLVVEDNPINQAILTTFMRRKQIKYDVAKNGEEAIGKWKSGKFHLILMDIQMPVMDGITATKEIRRLERVNAMQGFPSTPSTEGQRTPDTPLTNSTSASPYRSSVIIVALTASSLQSDRVTALAAGCNDFLTKPVSLDWLNSKIIEWGSIKALQMWADIKPETARSFVRGQNAQAEDVARKLRVPEGRATPGETPSRATSVPRSPI</sequence>
<dbReference type="Proteomes" id="UP000814128">
    <property type="component" value="Unassembled WGS sequence"/>
</dbReference>
<keyword evidence="2" id="KW-1185">Reference proteome</keyword>
<evidence type="ECO:0000313" key="1">
    <source>
        <dbReference type="EMBL" id="KAI0035630.1"/>
    </source>
</evidence>
<accession>A0ACB8QVH8</accession>
<proteinExistence type="predicted"/>